<keyword evidence="16" id="KW-1185">Reference proteome</keyword>
<evidence type="ECO:0000313" key="15">
    <source>
        <dbReference type="Ensembl" id="ENSCRFP00000001183.1"/>
    </source>
</evidence>
<evidence type="ECO:0000256" key="12">
    <source>
        <dbReference type="RuleBase" id="RU000356"/>
    </source>
</evidence>
<evidence type="ECO:0000256" key="13">
    <source>
        <dbReference type="SAM" id="MobiDB-lite"/>
    </source>
</evidence>
<reference evidence="15" key="2">
    <citation type="submission" date="2025-09" db="UniProtKB">
        <authorList>
            <consortium name="Ensembl"/>
        </authorList>
    </citation>
    <scope>IDENTIFICATION</scope>
</reference>
<dbReference type="Ensembl" id="ENSCRFT00000001237.1">
    <property type="protein sequence ID" value="ENSCRFP00000001183.1"/>
    <property type="gene ID" value="ENSCRFG00000001008.1"/>
</dbReference>
<comment type="similarity">
    <text evidence="2 12">Belongs to the globin family.</text>
</comment>
<evidence type="ECO:0000313" key="16">
    <source>
        <dbReference type="Proteomes" id="UP000694396"/>
    </source>
</evidence>
<feature type="region of interest" description="Disordered" evidence="13">
    <location>
        <begin position="1"/>
        <end position="138"/>
    </location>
</feature>
<keyword evidence="5 12" id="KW-0813">Transport</keyword>
<dbReference type="GO" id="GO:0019825">
    <property type="term" value="F:oxygen binding"/>
    <property type="evidence" value="ECO:0007669"/>
    <property type="project" value="InterPro"/>
</dbReference>
<dbReference type="GO" id="GO:0004601">
    <property type="term" value="F:peroxidase activity"/>
    <property type="evidence" value="ECO:0007669"/>
    <property type="project" value="TreeGrafter"/>
</dbReference>
<dbReference type="PANTHER" id="PTHR11442">
    <property type="entry name" value="HEMOGLOBIN FAMILY MEMBER"/>
    <property type="match status" value="1"/>
</dbReference>
<reference evidence="15" key="1">
    <citation type="submission" date="2025-08" db="UniProtKB">
        <authorList>
            <consortium name="Ensembl"/>
        </authorList>
    </citation>
    <scope>IDENTIFICATION</scope>
</reference>
<feature type="compositionally biased region" description="Basic and acidic residues" evidence="13">
    <location>
        <begin position="100"/>
        <end position="110"/>
    </location>
</feature>
<dbReference type="PRINTS" id="PR00814">
    <property type="entry name" value="BETAHAEM"/>
</dbReference>
<evidence type="ECO:0000256" key="11">
    <source>
        <dbReference type="ARBA" id="ARBA00032758"/>
    </source>
</evidence>
<proteinExistence type="inferred from homology"/>
<dbReference type="InterPro" id="IPR002337">
    <property type="entry name" value="Hemoglobin_b"/>
</dbReference>
<keyword evidence="7 12" id="KW-0561">Oxygen transport</keyword>
<feature type="domain" description="Globin" evidence="14">
    <location>
        <begin position="113"/>
        <end position="261"/>
    </location>
</feature>
<name>A0A8C3QEX5_9PASS</name>
<evidence type="ECO:0000259" key="14">
    <source>
        <dbReference type="PROSITE" id="PS01033"/>
    </source>
</evidence>
<evidence type="ECO:0000256" key="9">
    <source>
        <dbReference type="ARBA" id="ARBA00023004"/>
    </source>
</evidence>
<dbReference type="Pfam" id="PF00042">
    <property type="entry name" value="Globin"/>
    <property type="match status" value="1"/>
</dbReference>
<accession>A0A8C3QEX5</accession>
<evidence type="ECO:0000256" key="6">
    <source>
        <dbReference type="ARBA" id="ARBA00022617"/>
    </source>
</evidence>
<dbReference type="GO" id="GO:0042744">
    <property type="term" value="P:hydrogen peroxide catabolic process"/>
    <property type="evidence" value="ECO:0007669"/>
    <property type="project" value="TreeGrafter"/>
</dbReference>
<dbReference type="InterPro" id="IPR009050">
    <property type="entry name" value="Globin-like_sf"/>
</dbReference>
<comment type="subunit">
    <text evidence="3">Heterotetramer of two alpha chains and two beta chains.</text>
</comment>
<dbReference type="GO" id="GO:0005833">
    <property type="term" value="C:hemoglobin complex"/>
    <property type="evidence" value="ECO:0007669"/>
    <property type="project" value="InterPro"/>
</dbReference>
<keyword evidence="8" id="KW-0479">Metal-binding</keyword>
<dbReference type="AlphaFoldDB" id="A0A8C3QEX5"/>
<dbReference type="PANTHER" id="PTHR11442:SF7">
    <property type="entry name" value="HEMOGLOBIN SUBUNIT EPSILON"/>
    <property type="match status" value="1"/>
</dbReference>
<dbReference type="GO" id="GO:0072562">
    <property type="term" value="C:blood microparticle"/>
    <property type="evidence" value="ECO:0007669"/>
    <property type="project" value="TreeGrafter"/>
</dbReference>
<evidence type="ECO:0000256" key="3">
    <source>
        <dbReference type="ARBA" id="ARBA00011125"/>
    </source>
</evidence>
<dbReference type="GO" id="GO:0020037">
    <property type="term" value="F:heme binding"/>
    <property type="evidence" value="ECO:0007669"/>
    <property type="project" value="InterPro"/>
</dbReference>
<dbReference type="SUPFAM" id="SSF46458">
    <property type="entry name" value="Globin-like"/>
    <property type="match status" value="1"/>
</dbReference>
<evidence type="ECO:0000256" key="2">
    <source>
        <dbReference type="ARBA" id="ARBA00008705"/>
    </source>
</evidence>
<comment type="function">
    <text evidence="1">Involved in oxygen transport from the lung to the various peripheral tissues.</text>
</comment>
<dbReference type="GO" id="GO:0031720">
    <property type="term" value="F:haptoglobin binding"/>
    <property type="evidence" value="ECO:0007669"/>
    <property type="project" value="TreeGrafter"/>
</dbReference>
<evidence type="ECO:0000256" key="5">
    <source>
        <dbReference type="ARBA" id="ARBA00022448"/>
    </source>
</evidence>
<evidence type="ECO:0000256" key="8">
    <source>
        <dbReference type="ARBA" id="ARBA00022723"/>
    </source>
</evidence>
<protein>
    <recommendedName>
        <fullName evidence="4">Hemoglobin subunit beta</fullName>
    </recommendedName>
    <alternativeName>
        <fullName evidence="10">Beta-globin</fullName>
    </alternativeName>
    <alternativeName>
        <fullName evidence="11">Hemoglobin beta chain</fullName>
    </alternativeName>
</protein>
<evidence type="ECO:0000256" key="1">
    <source>
        <dbReference type="ARBA" id="ARBA00003705"/>
    </source>
</evidence>
<dbReference type="Proteomes" id="UP000694396">
    <property type="component" value="Unplaced"/>
</dbReference>
<feature type="compositionally biased region" description="Low complexity" evidence="13">
    <location>
        <begin position="31"/>
        <end position="41"/>
    </location>
</feature>
<feature type="compositionally biased region" description="Gly residues" evidence="13">
    <location>
        <begin position="51"/>
        <end position="62"/>
    </location>
</feature>
<evidence type="ECO:0000256" key="4">
    <source>
        <dbReference type="ARBA" id="ARBA00017950"/>
    </source>
</evidence>
<dbReference type="InterPro" id="IPR000971">
    <property type="entry name" value="Globin"/>
</dbReference>
<dbReference type="GO" id="GO:0046872">
    <property type="term" value="F:metal ion binding"/>
    <property type="evidence" value="ECO:0007669"/>
    <property type="project" value="UniProtKB-KW"/>
</dbReference>
<dbReference type="Gene3D" id="1.10.490.10">
    <property type="entry name" value="Globins"/>
    <property type="match status" value="1"/>
</dbReference>
<dbReference type="GO" id="GO:0043177">
    <property type="term" value="F:organic acid binding"/>
    <property type="evidence" value="ECO:0007669"/>
    <property type="project" value="TreeGrafter"/>
</dbReference>
<dbReference type="InterPro" id="IPR050056">
    <property type="entry name" value="Hemoglobin_oxygen_transport"/>
</dbReference>
<dbReference type="PROSITE" id="PS01033">
    <property type="entry name" value="GLOBIN"/>
    <property type="match status" value="1"/>
</dbReference>
<organism evidence="15 16">
    <name type="scientific">Cyanoderma ruficeps</name>
    <name type="common">rufous-capped babbler</name>
    <dbReference type="NCBI Taxonomy" id="181631"/>
    <lineage>
        <taxon>Eukaryota</taxon>
        <taxon>Metazoa</taxon>
        <taxon>Chordata</taxon>
        <taxon>Craniata</taxon>
        <taxon>Vertebrata</taxon>
        <taxon>Euteleostomi</taxon>
        <taxon>Archelosauria</taxon>
        <taxon>Archosauria</taxon>
        <taxon>Dinosauria</taxon>
        <taxon>Saurischia</taxon>
        <taxon>Theropoda</taxon>
        <taxon>Coelurosauria</taxon>
        <taxon>Aves</taxon>
        <taxon>Neognathae</taxon>
        <taxon>Neoaves</taxon>
        <taxon>Telluraves</taxon>
        <taxon>Australaves</taxon>
        <taxon>Passeriformes</taxon>
        <taxon>Sylvioidea</taxon>
        <taxon>Timaliidae</taxon>
        <taxon>Cyanoderma</taxon>
    </lineage>
</organism>
<keyword evidence="9" id="KW-0408">Iron</keyword>
<dbReference type="InterPro" id="IPR012292">
    <property type="entry name" value="Globin/Proto"/>
</dbReference>
<dbReference type="GO" id="GO:0005344">
    <property type="term" value="F:oxygen carrier activity"/>
    <property type="evidence" value="ECO:0007669"/>
    <property type="project" value="UniProtKB-KW"/>
</dbReference>
<sequence length="306" mass="32303">CPPPAGLEIKDGEGGGRPSPAVLHLDLGTSPRGPTLVLGPLPGVPGPPGPANGGVPGAGEGPRAGDKSGTGERLRSVPSFGSKAKTSPQPPHRPSCRHHGAVDSRGEAAHHRPLGQGQRGRVRRRGPGQVGPAPGSLLSRTCRGKHCPSHGSLGVTVSVSLPRLLIVYPWTQRFFASFGNLSSATAIIGNPKVQAHGKKVLTSFGEAVKNLDSIKNTFSQLSELHCDKLHVDPENFRELSGNSRRARRICAPAGTVSGRFGCRAISRRHLDRKSLCLWPRGILADFLGWPKQQPQRHRSALEAGAL</sequence>
<dbReference type="GO" id="GO:0031838">
    <property type="term" value="C:haptoglobin-hemoglobin complex"/>
    <property type="evidence" value="ECO:0007669"/>
    <property type="project" value="TreeGrafter"/>
</dbReference>
<keyword evidence="6 12" id="KW-0349">Heme</keyword>
<evidence type="ECO:0000256" key="10">
    <source>
        <dbReference type="ARBA" id="ARBA00031805"/>
    </source>
</evidence>
<feature type="compositionally biased region" description="Basic and acidic residues" evidence="13">
    <location>
        <begin position="63"/>
        <end position="75"/>
    </location>
</feature>
<evidence type="ECO:0000256" key="7">
    <source>
        <dbReference type="ARBA" id="ARBA00022621"/>
    </source>
</evidence>